<dbReference type="InterPro" id="IPR010106">
    <property type="entry name" value="RpnA"/>
</dbReference>
<dbReference type="RefSeq" id="WP_249376285.1">
    <property type="nucleotide sequence ID" value="NZ_SNUZ01000007.1"/>
</dbReference>
<dbReference type="NCBIfam" id="TIGR01784">
    <property type="entry name" value="T_den_put_tspse"/>
    <property type="match status" value="1"/>
</dbReference>
<evidence type="ECO:0000313" key="2">
    <source>
        <dbReference type="Proteomes" id="UP001056693"/>
    </source>
</evidence>
<evidence type="ECO:0000313" key="1">
    <source>
        <dbReference type="EMBL" id="MCL3787295.1"/>
    </source>
</evidence>
<keyword evidence="2" id="KW-1185">Reference proteome</keyword>
<sequence>MYNVLNKEFFPASNDWIFKTLYTKNPKLLAALIRAVTGLDISADKMIVKTVEKSPDEPDGKAIRLDIEVETAGEKIDIEMQVCKELDFFQRTLYYWARLFVNNFNSGEKYEELKPTICINFLDCKLLKTDNFFSHYIPKEYERNEIEDELAKQFNIYFIELPKLNITDWSDISELELWVKFLNAKSKEDLDMIEKANNPIINEAVSKLRDYNDDERARELAFKRERAITDYNHRFEKGVEKGIVIGEAKGIAIGEAKGIAIGEAKGIAQEKIKNILASYNEGIKTNLIARIFKMSVAEVEEIINSNGKVTSNE</sequence>
<protein>
    <submittedName>
        <fullName evidence="1">Rpn family recombination-promoting nuclease/putative transposase</fullName>
    </submittedName>
</protein>
<gene>
    <name evidence="1" type="ORF">E2N93_04550</name>
</gene>
<accession>A0ABT0NGC2</accession>
<dbReference type="Proteomes" id="UP001056693">
    <property type="component" value="Unassembled WGS sequence"/>
</dbReference>
<reference evidence="1 2" key="1">
    <citation type="submission" date="2019-03" db="EMBL/GenBank/DDBJ databases">
        <authorList>
            <person name="Molinero N."/>
            <person name="Sanchez B."/>
            <person name="Walker A."/>
            <person name="Duncan S."/>
            <person name="Delgado S."/>
            <person name="Margolles A."/>
        </authorList>
    </citation>
    <scope>NUCLEOTIDE SEQUENCE [LARGE SCALE GENOMIC DNA]</scope>
    <source>
        <strain evidence="1 2">IPLA60002</strain>
    </source>
</reference>
<dbReference type="Pfam" id="PF12784">
    <property type="entry name" value="PDDEXK_2"/>
    <property type="match status" value="1"/>
</dbReference>
<comment type="caution">
    <text evidence="1">The sequence shown here is derived from an EMBL/GenBank/DDBJ whole genome shotgun (WGS) entry which is preliminary data.</text>
</comment>
<name>A0ABT0NGC2_9FIRM</name>
<proteinExistence type="predicted"/>
<dbReference type="PANTHER" id="PTHR41317:SF1">
    <property type="entry name" value="PD-(D_E)XK NUCLEASE FAMILY TRANSPOSASE"/>
    <property type="match status" value="1"/>
</dbReference>
<dbReference type="EMBL" id="SNUZ01000007">
    <property type="protein sequence ID" value="MCL3787295.1"/>
    <property type="molecule type" value="Genomic_DNA"/>
</dbReference>
<dbReference type="PANTHER" id="PTHR41317">
    <property type="entry name" value="PD-(D_E)XK NUCLEASE FAMILY TRANSPOSASE"/>
    <property type="match status" value="1"/>
</dbReference>
<organism evidence="1 2">
    <name type="scientific">Ruminococcus bromii</name>
    <dbReference type="NCBI Taxonomy" id="40518"/>
    <lineage>
        <taxon>Bacteria</taxon>
        <taxon>Bacillati</taxon>
        <taxon>Bacillota</taxon>
        <taxon>Clostridia</taxon>
        <taxon>Eubacteriales</taxon>
        <taxon>Oscillospiraceae</taxon>
        <taxon>Ruminococcus</taxon>
    </lineage>
</organism>